<dbReference type="EMBL" id="UINC01225686">
    <property type="protein sequence ID" value="SVE55858.1"/>
    <property type="molecule type" value="Genomic_DNA"/>
</dbReference>
<organism evidence="1">
    <name type="scientific">marine metagenome</name>
    <dbReference type="NCBI Taxonomy" id="408172"/>
    <lineage>
        <taxon>unclassified sequences</taxon>
        <taxon>metagenomes</taxon>
        <taxon>ecological metagenomes</taxon>
    </lineage>
</organism>
<name>A0A383EIC9_9ZZZZ</name>
<accession>A0A383EIC9</accession>
<protein>
    <submittedName>
        <fullName evidence="1">Uncharacterized protein</fullName>
    </submittedName>
</protein>
<gene>
    <name evidence="1" type="ORF">METZ01_LOCUS508712</name>
</gene>
<evidence type="ECO:0000313" key="1">
    <source>
        <dbReference type="EMBL" id="SVE55858.1"/>
    </source>
</evidence>
<reference evidence="1" key="1">
    <citation type="submission" date="2018-05" db="EMBL/GenBank/DDBJ databases">
        <authorList>
            <person name="Lanie J.A."/>
            <person name="Ng W.-L."/>
            <person name="Kazmierczak K.M."/>
            <person name="Andrzejewski T.M."/>
            <person name="Davidsen T.M."/>
            <person name="Wayne K.J."/>
            <person name="Tettelin H."/>
            <person name="Glass J.I."/>
            <person name="Rusch D."/>
            <person name="Podicherti R."/>
            <person name="Tsui H.-C.T."/>
            <person name="Winkler M.E."/>
        </authorList>
    </citation>
    <scope>NUCLEOTIDE SEQUENCE</scope>
</reference>
<proteinExistence type="predicted"/>
<dbReference type="AlphaFoldDB" id="A0A383EIC9"/>
<sequence length="81" mass="9509">MQPKGSEIYFRNISDYVDINQEIKFTTIIKSALLRSETAFGFRLNNERNSKSNHFGIHLNPDKSIKRKFEKDDELIVFANE</sequence>